<feature type="region of interest" description="Disordered" evidence="1">
    <location>
        <begin position="88"/>
        <end position="109"/>
    </location>
</feature>
<dbReference type="EMBL" id="CAKOGL010000010">
    <property type="protein sequence ID" value="CAH2091023.1"/>
    <property type="molecule type" value="Genomic_DNA"/>
</dbReference>
<sequence length="166" mass="19112">MYYYVAKYGTMGAFYKSGLKDAAEDGRQEVELPALGLFKELIVPRNHARKMLPRVRLLYTEKREKLELTCVGRTVSRPRGIDILLAAPPAAPRRPPAPHHPPTRHYGLRSARAWSHRRLAPTRKTLFQKKSVPHELSISQHRTVNRRKFGTSHENSHSSHVIRRHS</sequence>
<dbReference type="AlphaFoldDB" id="A0AAU9TYX5"/>
<protein>
    <submittedName>
        <fullName evidence="2">Uncharacterized protein</fullName>
    </submittedName>
</protein>
<reference evidence="2" key="1">
    <citation type="submission" date="2022-03" db="EMBL/GenBank/DDBJ databases">
        <authorList>
            <person name="Tunstrom K."/>
        </authorList>
    </citation>
    <scope>NUCLEOTIDE SEQUENCE</scope>
</reference>
<evidence type="ECO:0000313" key="3">
    <source>
        <dbReference type="Proteomes" id="UP001153954"/>
    </source>
</evidence>
<keyword evidence="3" id="KW-1185">Reference proteome</keyword>
<evidence type="ECO:0000256" key="1">
    <source>
        <dbReference type="SAM" id="MobiDB-lite"/>
    </source>
</evidence>
<organism evidence="2 3">
    <name type="scientific">Euphydryas editha</name>
    <name type="common">Edith's checkerspot</name>
    <dbReference type="NCBI Taxonomy" id="104508"/>
    <lineage>
        <taxon>Eukaryota</taxon>
        <taxon>Metazoa</taxon>
        <taxon>Ecdysozoa</taxon>
        <taxon>Arthropoda</taxon>
        <taxon>Hexapoda</taxon>
        <taxon>Insecta</taxon>
        <taxon>Pterygota</taxon>
        <taxon>Neoptera</taxon>
        <taxon>Endopterygota</taxon>
        <taxon>Lepidoptera</taxon>
        <taxon>Glossata</taxon>
        <taxon>Ditrysia</taxon>
        <taxon>Papilionoidea</taxon>
        <taxon>Nymphalidae</taxon>
        <taxon>Nymphalinae</taxon>
        <taxon>Euphydryas</taxon>
    </lineage>
</organism>
<dbReference type="Proteomes" id="UP001153954">
    <property type="component" value="Unassembled WGS sequence"/>
</dbReference>
<feature type="region of interest" description="Disordered" evidence="1">
    <location>
        <begin position="130"/>
        <end position="166"/>
    </location>
</feature>
<name>A0AAU9TYX5_EUPED</name>
<feature type="compositionally biased region" description="Pro residues" evidence="1">
    <location>
        <begin position="89"/>
        <end position="100"/>
    </location>
</feature>
<comment type="caution">
    <text evidence="2">The sequence shown here is derived from an EMBL/GenBank/DDBJ whole genome shotgun (WGS) entry which is preliminary data.</text>
</comment>
<accession>A0AAU9TYX5</accession>
<evidence type="ECO:0000313" key="2">
    <source>
        <dbReference type="EMBL" id="CAH2091023.1"/>
    </source>
</evidence>
<proteinExistence type="predicted"/>
<gene>
    <name evidence="2" type="ORF">EEDITHA_LOCUS6922</name>
</gene>